<evidence type="ECO:0000256" key="1">
    <source>
        <dbReference type="SAM" id="Phobius"/>
    </source>
</evidence>
<feature type="transmembrane region" description="Helical" evidence="1">
    <location>
        <begin position="126"/>
        <end position="150"/>
    </location>
</feature>
<organism evidence="2 3">
    <name type="scientific">Kroppenstedtia guangzhouensis</name>
    <dbReference type="NCBI Taxonomy" id="1274356"/>
    <lineage>
        <taxon>Bacteria</taxon>
        <taxon>Bacillati</taxon>
        <taxon>Bacillota</taxon>
        <taxon>Bacilli</taxon>
        <taxon>Bacillales</taxon>
        <taxon>Thermoactinomycetaceae</taxon>
        <taxon>Kroppenstedtia</taxon>
    </lineage>
</organism>
<dbReference type="Proteomes" id="UP000617979">
    <property type="component" value="Unassembled WGS sequence"/>
</dbReference>
<gene>
    <name evidence="2" type="ORF">GCM10007416_34160</name>
</gene>
<evidence type="ECO:0000313" key="3">
    <source>
        <dbReference type="Proteomes" id="UP000617979"/>
    </source>
</evidence>
<protein>
    <submittedName>
        <fullName evidence="2">Uncharacterized protein</fullName>
    </submittedName>
</protein>
<accession>A0ABQ1H5H6</accession>
<keyword evidence="3" id="KW-1185">Reference proteome</keyword>
<dbReference type="EMBL" id="BMEX01000028">
    <property type="protein sequence ID" value="GGA58125.1"/>
    <property type="molecule type" value="Genomic_DNA"/>
</dbReference>
<keyword evidence="1" id="KW-1133">Transmembrane helix</keyword>
<proteinExistence type="predicted"/>
<keyword evidence="1" id="KW-0472">Membrane</keyword>
<comment type="caution">
    <text evidence="2">The sequence shown here is derived from an EMBL/GenBank/DDBJ whole genome shotgun (WGS) entry which is preliminary data.</text>
</comment>
<evidence type="ECO:0000313" key="2">
    <source>
        <dbReference type="EMBL" id="GGA58125.1"/>
    </source>
</evidence>
<sequence>MKKGLSELTQPEMTDISLEEVARKIESYAKGLKSAQAGSFDFWLRGYLEEAADRIRYGREPMDEREKLFLRYIAGLGFFKKVDGERREVNLDILSRERLEADDYIILPHQGKYFGVRVTEPKIDMAAVFVAVVAGLFGGSMVLGLIGAVVQELWAKISALFS</sequence>
<keyword evidence="1" id="KW-0812">Transmembrane</keyword>
<name>A0ABQ1H5H6_9BACL</name>
<reference evidence="3" key="1">
    <citation type="journal article" date="2019" name="Int. J. Syst. Evol. Microbiol.">
        <title>The Global Catalogue of Microorganisms (GCM) 10K type strain sequencing project: providing services to taxonomists for standard genome sequencing and annotation.</title>
        <authorList>
            <consortium name="The Broad Institute Genomics Platform"/>
            <consortium name="The Broad Institute Genome Sequencing Center for Infectious Disease"/>
            <person name="Wu L."/>
            <person name="Ma J."/>
        </authorList>
    </citation>
    <scope>NUCLEOTIDE SEQUENCE [LARGE SCALE GENOMIC DNA]</scope>
    <source>
        <strain evidence="3">CGMCC 1.12404</strain>
    </source>
</reference>